<dbReference type="EMBL" id="CM010636">
    <property type="protein sequence ID" value="RID48041.1"/>
    <property type="molecule type" value="Genomic_DNA"/>
</dbReference>
<protein>
    <submittedName>
        <fullName evidence="1">Uncharacterized protein</fullName>
    </submittedName>
</protein>
<dbReference type="Proteomes" id="UP000264353">
    <property type="component" value="Chromosome A9"/>
</dbReference>
<organism evidence="1 2">
    <name type="scientific">Brassica campestris</name>
    <name type="common">Field mustard</name>
    <dbReference type="NCBI Taxonomy" id="3711"/>
    <lineage>
        <taxon>Eukaryota</taxon>
        <taxon>Viridiplantae</taxon>
        <taxon>Streptophyta</taxon>
        <taxon>Embryophyta</taxon>
        <taxon>Tracheophyta</taxon>
        <taxon>Spermatophyta</taxon>
        <taxon>Magnoliopsida</taxon>
        <taxon>eudicotyledons</taxon>
        <taxon>Gunneridae</taxon>
        <taxon>Pentapetalae</taxon>
        <taxon>rosids</taxon>
        <taxon>malvids</taxon>
        <taxon>Brassicales</taxon>
        <taxon>Brassicaceae</taxon>
        <taxon>Brassiceae</taxon>
        <taxon>Brassica</taxon>
    </lineage>
</organism>
<proteinExistence type="predicted"/>
<dbReference type="AlphaFoldDB" id="A0A397Y361"/>
<name>A0A397Y361_BRACM</name>
<evidence type="ECO:0000313" key="2">
    <source>
        <dbReference type="Proteomes" id="UP000264353"/>
    </source>
</evidence>
<gene>
    <name evidence="1" type="ORF">BRARA_I04588</name>
</gene>
<reference evidence="1 2" key="1">
    <citation type="submission" date="2018-06" db="EMBL/GenBank/DDBJ databases">
        <title>WGS assembly of Brassica rapa FPsc.</title>
        <authorList>
            <person name="Bowman J."/>
            <person name="Kohchi T."/>
            <person name="Yamato K."/>
            <person name="Jenkins J."/>
            <person name="Shu S."/>
            <person name="Ishizaki K."/>
            <person name="Yamaoka S."/>
            <person name="Nishihama R."/>
            <person name="Nakamura Y."/>
            <person name="Berger F."/>
            <person name="Adam C."/>
            <person name="Aki S."/>
            <person name="Althoff F."/>
            <person name="Araki T."/>
            <person name="Arteaga-Vazquez M."/>
            <person name="Balasubrmanian S."/>
            <person name="Bauer D."/>
            <person name="Boehm C."/>
            <person name="Briginshaw L."/>
            <person name="Caballero-Perez J."/>
            <person name="Catarino B."/>
            <person name="Chen F."/>
            <person name="Chiyoda S."/>
            <person name="Chovatia M."/>
            <person name="Davies K."/>
            <person name="Delmans M."/>
            <person name="Demura T."/>
            <person name="Dierschke T."/>
            <person name="Dolan L."/>
            <person name="Dorantes-Acosta A."/>
            <person name="Eklund D."/>
            <person name="Florent S."/>
            <person name="Flores-Sandoval E."/>
            <person name="Fujiyama A."/>
            <person name="Fukuzawa H."/>
            <person name="Galik B."/>
            <person name="Grimanelli D."/>
            <person name="Grimwood J."/>
            <person name="Grossniklaus U."/>
            <person name="Hamada T."/>
            <person name="Haseloff J."/>
            <person name="Hetherington A."/>
            <person name="Higo A."/>
            <person name="Hirakawa Y."/>
            <person name="Hundley H."/>
            <person name="Ikeda Y."/>
            <person name="Inoue K."/>
            <person name="Inoue S."/>
            <person name="Ishida S."/>
            <person name="Jia Q."/>
            <person name="Kakita M."/>
            <person name="Kanazawa T."/>
            <person name="Kawai Y."/>
            <person name="Kawashima T."/>
            <person name="Kennedy M."/>
            <person name="Kinose K."/>
            <person name="Kinoshita T."/>
            <person name="Kohara Y."/>
            <person name="Koide E."/>
            <person name="Komatsu K."/>
            <person name="Kopischke S."/>
            <person name="Kubo M."/>
            <person name="Kyozuka J."/>
            <person name="Lagercrantz U."/>
            <person name="Lin S."/>
            <person name="Lindquist E."/>
            <person name="Lipzen A."/>
            <person name="Lu C."/>
            <person name="Luna E."/>
            <person name="Martienssen R."/>
            <person name="Minamino N."/>
            <person name="Mizutani M."/>
            <person name="Mizutani M."/>
            <person name="Mochizuki N."/>
            <person name="Monte I."/>
            <person name="Mosher R."/>
            <person name="Nagasaki H."/>
            <person name="Nakagami H."/>
            <person name="Naramoto S."/>
            <person name="Nishitani K."/>
            <person name="Ohtani M."/>
            <person name="Okamoto T."/>
            <person name="Okumura M."/>
            <person name="Phillips J."/>
            <person name="Pollak B."/>
            <person name="Reinders A."/>
            <person name="Roevekamp M."/>
            <person name="Sano R."/>
            <person name="Sawa S."/>
            <person name="Schmid M."/>
            <person name="Shirakawa M."/>
            <person name="Solano R."/>
            <person name="Spunde A."/>
            <person name="Suetsugu N."/>
            <person name="Sugano S."/>
            <person name="Sugiyama A."/>
            <person name="Sun R."/>
            <person name="Suzuki Y."/>
            <person name="Takenaka M."/>
            <person name="Takezawa D."/>
            <person name="Tomogane H."/>
            <person name="Tsuzuki M."/>
            <person name="Ueda T."/>
            <person name="Umeda M."/>
            <person name="Ward J."/>
            <person name="Watanabe Y."/>
            <person name="Yazaki K."/>
            <person name="Yokoyama R."/>
            <person name="Yoshitake Y."/>
            <person name="Yotsui I."/>
            <person name="Zachgo S."/>
            <person name="Schmutz J."/>
        </authorList>
    </citation>
    <scope>NUCLEOTIDE SEQUENCE [LARGE SCALE GENOMIC DNA]</scope>
    <source>
        <strain evidence="2">cv. B-3</strain>
    </source>
</reference>
<accession>A0A397Y361</accession>
<sequence>MNTTGHSHINSPYAATIFTNKGKKHISSQFFYRILCLRYLGMSLDKCTSLSLITEEYVLPPSPWHQQLQKSLREFYLPD</sequence>
<evidence type="ECO:0000313" key="1">
    <source>
        <dbReference type="EMBL" id="RID48041.1"/>
    </source>
</evidence>